<feature type="domain" description="6-phosphogluconate dehydrogenase NADP-binding" evidence="2">
    <location>
        <begin position="12"/>
        <end position="124"/>
    </location>
</feature>
<dbReference type="InterPro" id="IPR015815">
    <property type="entry name" value="HIBADH-related"/>
</dbReference>
<dbReference type="SUPFAM" id="SSF51735">
    <property type="entry name" value="NAD(P)-binding Rossmann-fold domains"/>
    <property type="match status" value="1"/>
</dbReference>
<keyword evidence="1" id="KW-0560">Oxidoreductase</keyword>
<dbReference type="PIRSF" id="PIRSF000103">
    <property type="entry name" value="HIBADH"/>
    <property type="match status" value="1"/>
</dbReference>
<dbReference type="InterPro" id="IPR036291">
    <property type="entry name" value="NAD(P)-bd_dom_sf"/>
</dbReference>
<protein>
    <submittedName>
        <fullName evidence="4">NAD(P)-dependent oxidoreductase</fullName>
    </submittedName>
</protein>
<dbReference type="SUPFAM" id="SSF48179">
    <property type="entry name" value="6-phosphogluconate dehydrogenase C-terminal domain-like"/>
    <property type="match status" value="1"/>
</dbReference>
<dbReference type="Pfam" id="PF03446">
    <property type="entry name" value="NAD_binding_2"/>
    <property type="match status" value="1"/>
</dbReference>
<evidence type="ECO:0000313" key="5">
    <source>
        <dbReference type="Proteomes" id="UP001500518"/>
    </source>
</evidence>
<dbReference type="InterPro" id="IPR008927">
    <property type="entry name" value="6-PGluconate_DH-like_C_sf"/>
</dbReference>
<dbReference type="EMBL" id="BAABHV010000010">
    <property type="protein sequence ID" value="GAA5054810.1"/>
    <property type="molecule type" value="Genomic_DNA"/>
</dbReference>
<sequence>MSAQDSETKMPKVALIGFGEAGETFARAAKWEGAKGWDILPERRVAMTKSGLTLGEDCGEVLATADVILSLVTADQALDAAREYAPYLPQEAMWLDMNSVAPQTKAMAAEAIEAVNVRYVDVAIMAPVDVGLSVPLLVAGNKADDAVEKLTALGFTDVRAVGSTVGRASAIKLCRSIMVKGVEALTAEMVLASSQAGVLDEVLSSLDASMKEQSWAERADYNLDRMLKHGGRRAAEMYEAAEMLRAMGTSAAMSDQTVAWHAQLGGLDMTEPPETLSAKLDAIRATPDFKGEN</sequence>
<evidence type="ECO:0000256" key="1">
    <source>
        <dbReference type="ARBA" id="ARBA00023002"/>
    </source>
</evidence>
<evidence type="ECO:0000259" key="3">
    <source>
        <dbReference type="Pfam" id="PF09130"/>
    </source>
</evidence>
<dbReference type="Gene3D" id="3.40.50.720">
    <property type="entry name" value="NAD(P)-binding Rossmann-like Domain"/>
    <property type="match status" value="1"/>
</dbReference>
<dbReference type="Proteomes" id="UP001500518">
    <property type="component" value="Unassembled WGS sequence"/>
</dbReference>
<accession>A0ABP9KAJ6</accession>
<dbReference type="Gene3D" id="1.10.1040.10">
    <property type="entry name" value="N-(1-d-carboxylethyl)-l-norvaline Dehydrogenase, domain 2"/>
    <property type="match status" value="1"/>
</dbReference>
<reference evidence="5" key="1">
    <citation type="journal article" date="2019" name="Int. J. Syst. Evol. Microbiol.">
        <title>The Global Catalogue of Microorganisms (GCM) 10K type strain sequencing project: providing services to taxonomists for standard genome sequencing and annotation.</title>
        <authorList>
            <consortium name="The Broad Institute Genomics Platform"/>
            <consortium name="The Broad Institute Genome Sequencing Center for Infectious Disease"/>
            <person name="Wu L."/>
            <person name="Ma J."/>
        </authorList>
    </citation>
    <scope>NUCLEOTIDE SEQUENCE [LARGE SCALE GENOMIC DNA]</scope>
    <source>
        <strain evidence="5">JCM 18014</strain>
    </source>
</reference>
<dbReference type="InterPro" id="IPR015814">
    <property type="entry name" value="Pgluconate_DH_NAD-bd_C"/>
</dbReference>
<comment type="caution">
    <text evidence="4">The sequence shown here is derived from an EMBL/GenBank/DDBJ whole genome shotgun (WGS) entry which is preliminary data.</text>
</comment>
<dbReference type="InterPro" id="IPR013328">
    <property type="entry name" value="6PGD_dom2"/>
</dbReference>
<proteinExistence type="predicted"/>
<feature type="domain" description="Phosphogluconate dehydrogenase NAD-binding putative C-terminal" evidence="3">
    <location>
        <begin position="195"/>
        <end position="263"/>
    </location>
</feature>
<evidence type="ECO:0000313" key="4">
    <source>
        <dbReference type="EMBL" id="GAA5054810.1"/>
    </source>
</evidence>
<organism evidence="4 5">
    <name type="scientific">Erythrobacter westpacificensis</name>
    <dbReference type="NCBI Taxonomy" id="1055231"/>
    <lineage>
        <taxon>Bacteria</taxon>
        <taxon>Pseudomonadati</taxon>
        <taxon>Pseudomonadota</taxon>
        <taxon>Alphaproteobacteria</taxon>
        <taxon>Sphingomonadales</taxon>
        <taxon>Erythrobacteraceae</taxon>
        <taxon>Erythrobacter/Porphyrobacter group</taxon>
        <taxon>Erythrobacter</taxon>
    </lineage>
</organism>
<keyword evidence="5" id="KW-1185">Reference proteome</keyword>
<evidence type="ECO:0000259" key="2">
    <source>
        <dbReference type="Pfam" id="PF03446"/>
    </source>
</evidence>
<name>A0ABP9KAJ6_9SPHN</name>
<dbReference type="Pfam" id="PF09130">
    <property type="entry name" value="DUF1932"/>
    <property type="match status" value="1"/>
</dbReference>
<dbReference type="InterPro" id="IPR006115">
    <property type="entry name" value="6PGDH_NADP-bd"/>
</dbReference>
<gene>
    <name evidence="4" type="ORF">GCM10023208_18040</name>
</gene>